<dbReference type="Gene3D" id="3.30.60.190">
    <property type="match status" value="1"/>
</dbReference>
<evidence type="ECO:0000313" key="3">
    <source>
        <dbReference type="EMBL" id="KAF8791790.1"/>
    </source>
</evidence>
<reference evidence="3" key="1">
    <citation type="journal article" date="2020" name="bioRxiv">
        <title>Chromosome-level reference genome of the European wasp spider Argiope bruennichi: a resource for studies on range expansion and evolutionary adaptation.</title>
        <authorList>
            <person name="Sheffer M.M."/>
            <person name="Hoppe A."/>
            <person name="Krehenwinkel H."/>
            <person name="Uhl G."/>
            <person name="Kuss A.W."/>
            <person name="Jensen L."/>
            <person name="Jensen C."/>
            <person name="Gillespie R.G."/>
            <person name="Hoff K.J."/>
            <person name="Prost S."/>
        </authorList>
    </citation>
    <scope>NUCLEOTIDE SEQUENCE</scope>
</reference>
<evidence type="ECO:0000259" key="2">
    <source>
        <dbReference type="PROSITE" id="PS51083"/>
    </source>
</evidence>
<dbReference type="AlphaFoldDB" id="A0A8T0FQP6"/>
<evidence type="ECO:0000256" key="1">
    <source>
        <dbReference type="PROSITE-ProRule" id="PRU00453"/>
    </source>
</evidence>
<organism evidence="3 4">
    <name type="scientific">Argiope bruennichi</name>
    <name type="common">Wasp spider</name>
    <name type="synonym">Aranea bruennichi</name>
    <dbReference type="NCBI Taxonomy" id="94029"/>
    <lineage>
        <taxon>Eukaryota</taxon>
        <taxon>Metazoa</taxon>
        <taxon>Ecdysozoa</taxon>
        <taxon>Arthropoda</taxon>
        <taxon>Chelicerata</taxon>
        <taxon>Arachnida</taxon>
        <taxon>Araneae</taxon>
        <taxon>Araneomorphae</taxon>
        <taxon>Entelegynae</taxon>
        <taxon>Araneoidea</taxon>
        <taxon>Araneidae</taxon>
        <taxon>Argiope</taxon>
    </lineage>
</organism>
<dbReference type="CDD" id="cd23024">
    <property type="entry name" value="zf-HIT_ZNHIT2-3"/>
    <property type="match status" value="1"/>
</dbReference>
<keyword evidence="1" id="KW-0479">Metal-binding</keyword>
<dbReference type="GO" id="GO:0008270">
    <property type="term" value="F:zinc ion binding"/>
    <property type="evidence" value="ECO:0007669"/>
    <property type="project" value="UniProtKB-UniRule"/>
</dbReference>
<reference evidence="3" key="2">
    <citation type="submission" date="2020-06" db="EMBL/GenBank/DDBJ databases">
        <authorList>
            <person name="Sheffer M."/>
        </authorList>
    </citation>
    <scope>NUCLEOTIDE SEQUENCE</scope>
</reference>
<accession>A0A8T0FQP6</accession>
<keyword evidence="1" id="KW-0862">Zinc</keyword>
<dbReference type="Pfam" id="PF21373">
    <property type="entry name" value="ZNHIT3_C"/>
    <property type="match status" value="1"/>
</dbReference>
<keyword evidence="4" id="KW-1185">Reference proteome</keyword>
<dbReference type="InterPro" id="IPR048371">
    <property type="entry name" value="ZNHIT3_C"/>
</dbReference>
<keyword evidence="1" id="KW-0863">Zinc-finger</keyword>
<dbReference type="SUPFAM" id="SSF144232">
    <property type="entry name" value="HIT/MYND zinc finger-like"/>
    <property type="match status" value="1"/>
</dbReference>
<dbReference type="Pfam" id="PF04438">
    <property type="entry name" value="zf-HIT"/>
    <property type="match status" value="1"/>
</dbReference>
<dbReference type="EMBL" id="JABXBU010000003">
    <property type="protein sequence ID" value="KAF8791790.1"/>
    <property type="molecule type" value="Genomic_DNA"/>
</dbReference>
<protein>
    <submittedName>
        <fullName evidence="3">Zinc finger HIT domain-containing protein 3</fullName>
    </submittedName>
</protein>
<dbReference type="PROSITE" id="PS51083">
    <property type="entry name" value="ZF_HIT"/>
    <property type="match status" value="1"/>
</dbReference>
<comment type="caution">
    <text evidence="3">The sequence shown here is derived from an EMBL/GenBank/DDBJ whole genome shotgun (WGS) entry which is preliminary data.</text>
</comment>
<dbReference type="OMA" id="CNEAQSK"/>
<dbReference type="InterPro" id="IPR007529">
    <property type="entry name" value="Znf_HIT"/>
</dbReference>
<sequence>MALGEACEVCKKSASKYKCPVCLIKFCCVACFKTHKSSETCVKPEPVVEQKPPVEEQPYEFETEDTVKPEKLNLLRDDPDVRKDLENSHLRKMLEELNLTRNPDVFIEQAMKEPLFEEFVTHCLQVVEDEN</sequence>
<dbReference type="OrthoDB" id="18412at2759"/>
<evidence type="ECO:0000313" key="4">
    <source>
        <dbReference type="Proteomes" id="UP000807504"/>
    </source>
</evidence>
<dbReference type="Proteomes" id="UP000807504">
    <property type="component" value="Unassembled WGS sequence"/>
</dbReference>
<name>A0A8T0FQP6_ARGBR</name>
<gene>
    <name evidence="3" type="ORF">HNY73_003471</name>
</gene>
<feature type="domain" description="HIT-type" evidence="2">
    <location>
        <begin position="7"/>
        <end position="41"/>
    </location>
</feature>
<proteinExistence type="predicted"/>